<keyword evidence="12" id="KW-1185">Reference proteome</keyword>
<dbReference type="AlphaFoldDB" id="A0A9Q0XCC3"/>
<evidence type="ECO:0008006" key="13">
    <source>
        <dbReference type="Google" id="ProtNLM"/>
    </source>
</evidence>
<evidence type="ECO:0000313" key="12">
    <source>
        <dbReference type="Proteomes" id="UP001142489"/>
    </source>
</evidence>
<evidence type="ECO:0000256" key="10">
    <source>
        <dbReference type="RuleBase" id="RU004396"/>
    </source>
</evidence>
<evidence type="ECO:0000256" key="7">
    <source>
        <dbReference type="ARBA" id="ARBA00022989"/>
    </source>
</evidence>
<comment type="pathway">
    <text evidence="2">Energy metabolism; oxidative phosphorylation.</text>
</comment>
<dbReference type="Pfam" id="PF02046">
    <property type="entry name" value="COX6A"/>
    <property type="match status" value="1"/>
</dbReference>
<dbReference type="GO" id="GO:0030234">
    <property type="term" value="F:enzyme regulator activity"/>
    <property type="evidence" value="ECO:0007669"/>
    <property type="project" value="TreeGrafter"/>
</dbReference>
<gene>
    <name evidence="11" type="ORF">JRQ81_007552</name>
</gene>
<evidence type="ECO:0000256" key="4">
    <source>
        <dbReference type="ARBA" id="ARBA00022692"/>
    </source>
</evidence>
<dbReference type="InterPro" id="IPR001349">
    <property type="entry name" value="Cyt_c_oxidase_su6a"/>
</dbReference>
<dbReference type="EMBL" id="JAPFRF010000016">
    <property type="protein sequence ID" value="KAJ7309507.1"/>
    <property type="molecule type" value="Genomic_DNA"/>
</dbReference>
<protein>
    <recommendedName>
        <fullName evidence="13">Cytochrome c oxidase polypeptide VIa</fullName>
    </recommendedName>
</protein>
<comment type="caution">
    <text evidence="11">The sequence shown here is derived from an EMBL/GenBank/DDBJ whole genome shotgun (WGS) entry which is preliminary data.</text>
</comment>
<sequence>MASSRGAPPASLPHFRFRGSERPRDVLERLGGSGGLTTTTATALGKVTQSLAMAAAAAAAAVLPRGGLRRLLSASAASASPQHKKSSARLWEILTYTVALPGVAVCMLNCYLKGKHGHERPEFVPYAYLRIRSKPFPWGDGNHTFIHNPHSNPLPTGYEDEE</sequence>
<dbReference type="Proteomes" id="UP001142489">
    <property type="component" value="Unassembled WGS sequence"/>
</dbReference>
<proteinExistence type="inferred from homology"/>
<keyword evidence="4" id="KW-0812">Transmembrane</keyword>
<keyword evidence="5" id="KW-0999">Mitochondrion inner membrane</keyword>
<evidence type="ECO:0000256" key="8">
    <source>
        <dbReference type="ARBA" id="ARBA00023128"/>
    </source>
</evidence>
<dbReference type="GO" id="GO:0005743">
    <property type="term" value="C:mitochondrial inner membrane"/>
    <property type="evidence" value="ECO:0007669"/>
    <property type="project" value="UniProtKB-SubCell"/>
</dbReference>
<keyword evidence="6" id="KW-0809">Transit peptide</keyword>
<dbReference type="PANTHER" id="PTHR11504:SF0">
    <property type="entry name" value="CYTOCHROME C OXIDASE SUBUNIT"/>
    <property type="match status" value="1"/>
</dbReference>
<dbReference type="GO" id="GO:0006123">
    <property type="term" value="P:mitochondrial electron transport, cytochrome c to oxygen"/>
    <property type="evidence" value="ECO:0007669"/>
    <property type="project" value="TreeGrafter"/>
</dbReference>
<evidence type="ECO:0000256" key="2">
    <source>
        <dbReference type="ARBA" id="ARBA00004673"/>
    </source>
</evidence>
<dbReference type="CDD" id="cd00925">
    <property type="entry name" value="Cyt_c_Oxidase_VIa"/>
    <property type="match status" value="1"/>
</dbReference>
<dbReference type="FunFam" id="4.10.95.10:FF:000001">
    <property type="entry name" value="Cytochrome c oxidase subunit 6A, mitochondrial"/>
    <property type="match status" value="1"/>
</dbReference>
<keyword evidence="9" id="KW-0472">Membrane</keyword>
<evidence type="ECO:0000313" key="11">
    <source>
        <dbReference type="EMBL" id="KAJ7309507.1"/>
    </source>
</evidence>
<accession>A0A9Q0XCC3</accession>
<dbReference type="InterPro" id="IPR036418">
    <property type="entry name" value="Cyt_c_oxidase_su6a_sf"/>
</dbReference>
<dbReference type="OrthoDB" id="5947505at2759"/>
<keyword evidence="8" id="KW-0496">Mitochondrion</keyword>
<evidence type="ECO:0000256" key="1">
    <source>
        <dbReference type="ARBA" id="ARBA00004434"/>
    </source>
</evidence>
<comment type="similarity">
    <text evidence="3 10">Belongs to the cytochrome c oxidase subunit 6A family.</text>
</comment>
<evidence type="ECO:0000256" key="3">
    <source>
        <dbReference type="ARBA" id="ARBA00005553"/>
    </source>
</evidence>
<reference evidence="11" key="1">
    <citation type="journal article" date="2023" name="DNA Res.">
        <title>Chromosome-level genome assembly of Phrynocephalus forsythii using third-generation DNA sequencing and Hi-C analysis.</title>
        <authorList>
            <person name="Qi Y."/>
            <person name="Zhao W."/>
            <person name="Zhao Y."/>
            <person name="Niu C."/>
            <person name="Cao S."/>
            <person name="Zhang Y."/>
        </authorList>
    </citation>
    <scope>NUCLEOTIDE SEQUENCE</scope>
    <source>
        <tissue evidence="11">Muscle</tissue>
    </source>
</reference>
<dbReference type="Gene3D" id="4.10.95.10">
    <property type="entry name" value="Cytochrome c oxidase, subunit VIa"/>
    <property type="match status" value="1"/>
</dbReference>
<evidence type="ECO:0000256" key="9">
    <source>
        <dbReference type="ARBA" id="ARBA00023136"/>
    </source>
</evidence>
<keyword evidence="7" id="KW-1133">Transmembrane helix</keyword>
<comment type="subcellular location">
    <subcellularLocation>
        <location evidence="1">Mitochondrion inner membrane</location>
        <topology evidence="1">Single-pass membrane protein</topology>
    </subcellularLocation>
</comment>
<name>A0A9Q0XCC3_9SAUR</name>
<evidence type="ECO:0000256" key="5">
    <source>
        <dbReference type="ARBA" id="ARBA00022792"/>
    </source>
</evidence>
<dbReference type="PANTHER" id="PTHR11504">
    <property type="entry name" value="CYTOCHROME C OXIDASE POLYPEPTIDE VIA"/>
    <property type="match status" value="1"/>
</dbReference>
<dbReference type="SUPFAM" id="SSF81411">
    <property type="entry name" value="Mitochondrial cytochrome c oxidase subunit VIa"/>
    <property type="match status" value="1"/>
</dbReference>
<evidence type="ECO:0000256" key="6">
    <source>
        <dbReference type="ARBA" id="ARBA00022946"/>
    </source>
</evidence>
<organism evidence="11 12">
    <name type="scientific">Phrynocephalus forsythii</name>
    <dbReference type="NCBI Taxonomy" id="171643"/>
    <lineage>
        <taxon>Eukaryota</taxon>
        <taxon>Metazoa</taxon>
        <taxon>Chordata</taxon>
        <taxon>Craniata</taxon>
        <taxon>Vertebrata</taxon>
        <taxon>Euteleostomi</taxon>
        <taxon>Lepidosauria</taxon>
        <taxon>Squamata</taxon>
        <taxon>Bifurcata</taxon>
        <taxon>Unidentata</taxon>
        <taxon>Episquamata</taxon>
        <taxon>Toxicofera</taxon>
        <taxon>Iguania</taxon>
        <taxon>Acrodonta</taxon>
        <taxon>Agamidae</taxon>
        <taxon>Agaminae</taxon>
        <taxon>Phrynocephalus</taxon>
    </lineage>
</organism>